<name>A0A1Y2C2E6_9FUNG</name>
<gene>
    <name evidence="1" type="ORF">BCR33DRAFT_786964</name>
</gene>
<sequence>MSRPTTPSTTPYVQAIVMRERALTEVNPTLGSQHSDLHHRYFIVHLSTGHSKTTEYGLFEDEEVGKVVVKDGAKTIHAMVEAVEFEVDDGKGYEWDKFHHWIVHKSGYHNTPWSPDHHSVTFIEDCLDHLKKHTIRPNTAAGDAEEKLDNIQDATSEAEAIFDAVKAEVVHKFHDLHKDDLVHHTHIFDKAAHITAYKLKQFGSRELAYGTVYIGKLDIGQGNFLHVRVHKYHPGSPKEVEFHSIRFTRDSGIWSDKAELVWFEV</sequence>
<dbReference type="Proteomes" id="UP000193642">
    <property type="component" value="Unassembled WGS sequence"/>
</dbReference>
<evidence type="ECO:0000313" key="1">
    <source>
        <dbReference type="EMBL" id="ORY41208.1"/>
    </source>
</evidence>
<comment type="caution">
    <text evidence="1">The sequence shown here is derived from an EMBL/GenBank/DDBJ whole genome shotgun (WGS) entry which is preliminary data.</text>
</comment>
<accession>A0A1Y2C2E6</accession>
<keyword evidence="2" id="KW-1185">Reference proteome</keyword>
<proteinExistence type="predicted"/>
<dbReference type="Gene3D" id="3.10.450.10">
    <property type="match status" value="1"/>
</dbReference>
<dbReference type="AlphaFoldDB" id="A0A1Y2C2E6"/>
<dbReference type="EMBL" id="MCGO01000032">
    <property type="protein sequence ID" value="ORY41208.1"/>
    <property type="molecule type" value="Genomic_DNA"/>
</dbReference>
<dbReference type="OrthoDB" id="2133752at2759"/>
<organism evidence="1 2">
    <name type="scientific">Rhizoclosmatium globosum</name>
    <dbReference type="NCBI Taxonomy" id="329046"/>
    <lineage>
        <taxon>Eukaryota</taxon>
        <taxon>Fungi</taxon>
        <taxon>Fungi incertae sedis</taxon>
        <taxon>Chytridiomycota</taxon>
        <taxon>Chytridiomycota incertae sedis</taxon>
        <taxon>Chytridiomycetes</taxon>
        <taxon>Chytridiales</taxon>
        <taxon>Chytriomycetaceae</taxon>
        <taxon>Rhizoclosmatium</taxon>
    </lineage>
</organism>
<protein>
    <submittedName>
        <fullName evidence="1">Uncharacterized protein</fullName>
    </submittedName>
</protein>
<reference evidence="1 2" key="1">
    <citation type="submission" date="2016-07" db="EMBL/GenBank/DDBJ databases">
        <title>Pervasive Adenine N6-methylation of Active Genes in Fungi.</title>
        <authorList>
            <consortium name="DOE Joint Genome Institute"/>
            <person name="Mondo S.J."/>
            <person name="Dannebaum R.O."/>
            <person name="Kuo R.C."/>
            <person name="Labutti K."/>
            <person name="Haridas S."/>
            <person name="Kuo A."/>
            <person name="Salamov A."/>
            <person name="Ahrendt S.R."/>
            <person name="Lipzen A."/>
            <person name="Sullivan W."/>
            <person name="Andreopoulos W.B."/>
            <person name="Clum A."/>
            <person name="Lindquist E."/>
            <person name="Daum C."/>
            <person name="Ramamoorthy G.K."/>
            <person name="Gryganskyi A."/>
            <person name="Culley D."/>
            <person name="Magnuson J.K."/>
            <person name="James T.Y."/>
            <person name="O'Malley M.A."/>
            <person name="Stajich J.E."/>
            <person name="Spatafora J.W."/>
            <person name="Visel A."/>
            <person name="Grigoriev I.V."/>
        </authorList>
    </citation>
    <scope>NUCLEOTIDE SEQUENCE [LARGE SCALE GENOMIC DNA]</scope>
    <source>
        <strain evidence="1 2">JEL800</strain>
    </source>
</reference>
<evidence type="ECO:0000313" key="2">
    <source>
        <dbReference type="Proteomes" id="UP000193642"/>
    </source>
</evidence>